<dbReference type="PANTHER" id="PTHR12753:SF0">
    <property type="entry name" value="ALPHA N-TERMINAL PROTEIN METHYLTRANSFERASE 1"/>
    <property type="match status" value="1"/>
</dbReference>
<evidence type="ECO:0000313" key="12">
    <source>
        <dbReference type="Proteomes" id="UP001057375"/>
    </source>
</evidence>
<comment type="catalytic activity">
    <reaction evidence="10">
        <text>N-terminal L-alanyl-L-prolyl-L-lysyl-[protein] + 3 S-adenosyl-L-methionine = N-terminal N,N,N-trimethyl-L-alanyl-L-prolyl-L-lysyl-[protein] + 3 S-adenosyl-L-homocysteine + 3 H(+)</text>
        <dbReference type="Rhea" id="RHEA:54712"/>
        <dbReference type="Rhea" id="RHEA-COMP:13785"/>
        <dbReference type="Rhea" id="RHEA-COMP:13971"/>
        <dbReference type="ChEBI" id="CHEBI:15378"/>
        <dbReference type="ChEBI" id="CHEBI:57856"/>
        <dbReference type="ChEBI" id="CHEBI:59789"/>
        <dbReference type="ChEBI" id="CHEBI:138057"/>
        <dbReference type="ChEBI" id="CHEBI:138315"/>
        <dbReference type="EC" id="2.1.1.244"/>
    </reaction>
</comment>
<dbReference type="CDD" id="cd02440">
    <property type="entry name" value="AdoMet_MTases"/>
    <property type="match status" value="1"/>
</dbReference>
<dbReference type="EC" id="2.1.1.244" evidence="5"/>
<name>A0ABQ5K891_9EUKA</name>
<keyword evidence="4" id="KW-0949">S-adenosyl-L-methionine</keyword>
<dbReference type="Pfam" id="PF05891">
    <property type="entry name" value="Methyltransf_PK"/>
    <property type="match status" value="1"/>
</dbReference>
<evidence type="ECO:0000256" key="5">
    <source>
        <dbReference type="ARBA" id="ARBA00039112"/>
    </source>
</evidence>
<dbReference type="SUPFAM" id="SSF53335">
    <property type="entry name" value="S-adenosyl-L-methionine-dependent methyltransferases"/>
    <property type="match status" value="1"/>
</dbReference>
<sequence length="245" mass="27530">MSDSKLWLQEKDDREAFYASVKKYYDTSSPTVDTTLGGLTHLAKPDVMFSCSLIKELIDSDAISKTHLKRALDVGAGEGRVSENVLSLYFDEIDLVEPNESLVKASVTKSPHVRIKKRIISSIEKYIPTVKYGVVWAQWVFSHILDRELSVILKNIHGYLEPNGLLVIKDNFIEDSYSAGKGIVPDDDAYPVLCDDIGLVIRTMSDMVLLLQEFGFKVHIFRRDEGVMAAEKGIFPVYAIVAKRI</sequence>
<evidence type="ECO:0000256" key="2">
    <source>
        <dbReference type="ARBA" id="ARBA00022603"/>
    </source>
</evidence>
<dbReference type="Proteomes" id="UP001057375">
    <property type="component" value="Unassembled WGS sequence"/>
</dbReference>
<keyword evidence="2" id="KW-0489">Methyltransferase</keyword>
<evidence type="ECO:0000256" key="4">
    <source>
        <dbReference type="ARBA" id="ARBA00022691"/>
    </source>
</evidence>
<evidence type="ECO:0000256" key="6">
    <source>
        <dbReference type="ARBA" id="ARBA00039449"/>
    </source>
</evidence>
<evidence type="ECO:0000256" key="9">
    <source>
        <dbReference type="ARBA" id="ARBA00047885"/>
    </source>
</evidence>
<evidence type="ECO:0000256" key="3">
    <source>
        <dbReference type="ARBA" id="ARBA00022679"/>
    </source>
</evidence>
<evidence type="ECO:0000313" key="11">
    <source>
        <dbReference type="EMBL" id="GKT28773.1"/>
    </source>
</evidence>
<dbReference type="Gene3D" id="3.40.50.150">
    <property type="entry name" value="Vaccinia Virus protein VP39"/>
    <property type="match status" value="1"/>
</dbReference>
<keyword evidence="3" id="KW-0808">Transferase</keyword>
<dbReference type="InterPro" id="IPR029063">
    <property type="entry name" value="SAM-dependent_MTases_sf"/>
</dbReference>
<comment type="catalytic activity">
    <reaction evidence="8">
        <text>N-terminal L-seryl-L-prolyl-L-lysyl-[protein] + 3 S-adenosyl-L-methionine = N-terminal N,N,N-trimethyl-L-seryl-L-prolyl-L-lysyl-[protein] + 3 S-adenosyl-L-homocysteine + 3 H(+)</text>
        <dbReference type="Rhea" id="RHEA:54724"/>
        <dbReference type="Rhea" id="RHEA-COMP:13789"/>
        <dbReference type="Rhea" id="RHEA-COMP:13973"/>
        <dbReference type="ChEBI" id="CHEBI:15378"/>
        <dbReference type="ChEBI" id="CHEBI:57856"/>
        <dbReference type="ChEBI" id="CHEBI:59789"/>
        <dbReference type="ChEBI" id="CHEBI:138061"/>
        <dbReference type="ChEBI" id="CHEBI:138317"/>
        <dbReference type="EC" id="2.1.1.244"/>
    </reaction>
</comment>
<evidence type="ECO:0000256" key="8">
    <source>
        <dbReference type="ARBA" id="ARBA00047306"/>
    </source>
</evidence>
<dbReference type="PANTHER" id="PTHR12753">
    <property type="entry name" value="AD-003 - RELATED"/>
    <property type="match status" value="1"/>
</dbReference>
<keyword evidence="12" id="KW-1185">Reference proteome</keyword>
<proteinExistence type="inferred from homology"/>
<protein>
    <recommendedName>
        <fullName evidence="6">Alpha N-terminal protein methyltransferase 1</fullName>
        <ecNumber evidence="5">2.1.1.244</ecNumber>
    </recommendedName>
    <alternativeName>
        <fullName evidence="7">X-Pro-Lys N-terminal protein methyltransferase 1</fullName>
    </alternativeName>
</protein>
<dbReference type="InterPro" id="IPR008576">
    <property type="entry name" value="MeTrfase_NTM1"/>
</dbReference>
<dbReference type="EMBL" id="BQXS01000473">
    <property type="protein sequence ID" value="GKT28773.1"/>
    <property type="molecule type" value="Genomic_DNA"/>
</dbReference>
<evidence type="ECO:0000256" key="1">
    <source>
        <dbReference type="ARBA" id="ARBA00009059"/>
    </source>
</evidence>
<reference evidence="11" key="1">
    <citation type="submission" date="2022-03" db="EMBL/GenBank/DDBJ databases">
        <title>Draft genome sequence of Aduncisulcus paluster, a free-living microaerophilic Fornicata.</title>
        <authorList>
            <person name="Yuyama I."/>
            <person name="Kume K."/>
            <person name="Tamura T."/>
            <person name="Inagaki Y."/>
            <person name="Hashimoto T."/>
        </authorList>
    </citation>
    <scope>NUCLEOTIDE SEQUENCE</scope>
    <source>
        <strain evidence="11">NY0171</strain>
    </source>
</reference>
<comment type="catalytic activity">
    <reaction evidence="9">
        <text>N-terminal L-prolyl-L-prolyl-L-lysyl-[protein] + 2 S-adenosyl-L-methionine = N-terminal N,N-dimethyl-L-prolyl-L-prolyl-L-lysyl-[protein] + 2 S-adenosyl-L-homocysteine + 2 H(+)</text>
        <dbReference type="Rhea" id="RHEA:54736"/>
        <dbReference type="Rhea" id="RHEA-COMP:13787"/>
        <dbReference type="Rhea" id="RHEA-COMP:13974"/>
        <dbReference type="ChEBI" id="CHEBI:15378"/>
        <dbReference type="ChEBI" id="CHEBI:57856"/>
        <dbReference type="ChEBI" id="CHEBI:59789"/>
        <dbReference type="ChEBI" id="CHEBI:138059"/>
        <dbReference type="ChEBI" id="CHEBI:138318"/>
        <dbReference type="EC" id="2.1.1.244"/>
    </reaction>
</comment>
<evidence type="ECO:0000256" key="7">
    <source>
        <dbReference type="ARBA" id="ARBA00043129"/>
    </source>
</evidence>
<accession>A0ABQ5K891</accession>
<evidence type="ECO:0000256" key="10">
    <source>
        <dbReference type="ARBA" id="ARBA00048167"/>
    </source>
</evidence>
<gene>
    <name evidence="11" type="ORF">ADUPG1_000854</name>
</gene>
<comment type="similarity">
    <text evidence="1">Belongs to the methyltransferase superfamily. NTM1 family.</text>
</comment>
<comment type="caution">
    <text evidence="11">The sequence shown here is derived from an EMBL/GenBank/DDBJ whole genome shotgun (WGS) entry which is preliminary data.</text>
</comment>
<organism evidence="11 12">
    <name type="scientific">Aduncisulcus paluster</name>
    <dbReference type="NCBI Taxonomy" id="2918883"/>
    <lineage>
        <taxon>Eukaryota</taxon>
        <taxon>Metamonada</taxon>
        <taxon>Carpediemonas-like organisms</taxon>
        <taxon>Aduncisulcus</taxon>
    </lineage>
</organism>